<gene>
    <name evidence="2" type="ORF">BO97DRAFT_47255</name>
</gene>
<dbReference type="VEuPathDB" id="FungiDB:BO97DRAFT_47255"/>
<accession>A0A395HZQ0</accession>
<dbReference type="EMBL" id="KZ824281">
    <property type="protein sequence ID" value="RAL12863.1"/>
    <property type="molecule type" value="Genomic_DNA"/>
</dbReference>
<name>A0A395HZQ0_ASPHC</name>
<keyword evidence="1" id="KW-1133">Transmembrane helix</keyword>
<keyword evidence="1" id="KW-0472">Membrane</keyword>
<evidence type="ECO:0000313" key="2">
    <source>
        <dbReference type="EMBL" id="RAL12863.1"/>
    </source>
</evidence>
<reference evidence="2 3" key="1">
    <citation type="submission" date="2018-02" db="EMBL/GenBank/DDBJ databases">
        <title>The genomes of Aspergillus section Nigri reveals drivers in fungal speciation.</title>
        <authorList>
            <consortium name="DOE Joint Genome Institute"/>
            <person name="Vesth T.C."/>
            <person name="Nybo J."/>
            <person name="Theobald S."/>
            <person name="Brandl J."/>
            <person name="Frisvad J.C."/>
            <person name="Nielsen K.F."/>
            <person name="Lyhne E.K."/>
            <person name="Kogle M.E."/>
            <person name="Kuo A."/>
            <person name="Riley R."/>
            <person name="Clum A."/>
            <person name="Nolan M."/>
            <person name="Lipzen A."/>
            <person name="Salamov A."/>
            <person name="Henrissat B."/>
            <person name="Wiebenga A."/>
            <person name="De vries R.P."/>
            <person name="Grigoriev I.V."/>
            <person name="Mortensen U.H."/>
            <person name="Andersen M.R."/>
            <person name="Baker S.E."/>
        </authorList>
    </citation>
    <scope>NUCLEOTIDE SEQUENCE [LARGE SCALE GENOMIC DNA]</scope>
    <source>
        <strain evidence="2 3">CBS 101889</strain>
    </source>
</reference>
<dbReference type="Proteomes" id="UP000248961">
    <property type="component" value="Unassembled WGS sequence"/>
</dbReference>
<dbReference type="RefSeq" id="XP_025552017.1">
    <property type="nucleotide sequence ID" value="XM_025700145.1"/>
</dbReference>
<sequence length="68" mass="7404">MSNSRIYFHSGLDSRYTSPEYSPITGIASIASIFGGVFYSRILDEDFLFDTCSSAILRSGALKSAELA</sequence>
<feature type="transmembrane region" description="Helical" evidence="1">
    <location>
        <begin position="21"/>
        <end position="39"/>
    </location>
</feature>
<dbReference type="GeneID" id="37204434"/>
<dbReference type="AlphaFoldDB" id="A0A395HZQ0"/>
<keyword evidence="1" id="KW-0812">Transmembrane</keyword>
<protein>
    <submittedName>
        <fullName evidence="2">Uncharacterized protein</fullName>
    </submittedName>
</protein>
<evidence type="ECO:0000313" key="3">
    <source>
        <dbReference type="Proteomes" id="UP000248961"/>
    </source>
</evidence>
<organism evidence="2 3">
    <name type="scientific">Aspergillus homomorphus (strain CBS 101889)</name>
    <dbReference type="NCBI Taxonomy" id="1450537"/>
    <lineage>
        <taxon>Eukaryota</taxon>
        <taxon>Fungi</taxon>
        <taxon>Dikarya</taxon>
        <taxon>Ascomycota</taxon>
        <taxon>Pezizomycotina</taxon>
        <taxon>Eurotiomycetes</taxon>
        <taxon>Eurotiomycetidae</taxon>
        <taxon>Eurotiales</taxon>
        <taxon>Aspergillaceae</taxon>
        <taxon>Aspergillus</taxon>
        <taxon>Aspergillus subgen. Circumdati</taxon>
    </lineage>
</organism>
<keyword evidence="3" id="KW-1185">Reference proteome</keyword>
<evidence type="ECO:0000256" key="1">
    <source>
        <dbReference type="SAM" id="Phobius"/>
    </source>
</evidence>
<proteinExistence type="predicted"/>